<dbReference type="Proteomes" id="UP000808337">
    <property type="component" value="Unassembled WGS sequence"/>
</dbReference>
<dbReference type="EMBL" id="JADKGY010000029">
    <property type="protein sequence ID" value="MBK9983933.1"/>
    <property type="molecule type" value="Genomic_DNA"/>
</dbReference>
<proteinExistence type="predicted"/>
<dbReference type="PROSITE" id="PS51257">
    <property type="entry name" value="PROKAR_LIPOPROTEIN"/>
    <property type="match status" value="1"/>
</dbReference>
<protein>
    <submittedName>
        <fullName evidence="1">Uncharacterized protein</fullName>
    </submittedName>
</protein>
<evidence type="ECO:0000313" key="2">
    <source>
        <dbReference type="Proteomes" id="UP000808337"/>
    </source>
</evidence>
<comment type="caution">
    <text evidence="1">The sequence shown here is derived from an EMBL/GenBank/DDBJ whole genome shotgun (WGS) entry which is preliminary data.</text>
</comment>
<evidence type="ECO:0000313" key="1">
    <source>
        <dbReference type="EMBL" id="MBK9983933.1"/>
    </source>
</evidence>
<accession>A0A9D7SXS9</accession>
<organism evidence="1 2">
    <name type="scientific">Candidatus Opimibacter skivensis</name>
    <dbReference type="NCBI Taxonomy" id="2982028"/>
    <lineage>
        <taxon>Bacteria</taxon>
        <taxon>Pseudomonadati</taxon>
        <taxon>Bacteroidota</taxon>
        <taxon>Saprospiria</taxon>
        <taxon>Saprospirales</taxon>
        <taxon>Saprospiraceae</taxon>
        <taxon>Candidatus Opimibacter</taxon>
    </lineage>
</organism>
<sequence>MKNIFSIFKLLSIIAIITACEKDAGKLPNIDFKTGLTLISEDTSLTAGTSITIGINASKADDKDVLKKFTVSKSVNGGTATTVYTQDLSGAEGDSYTHEYTETLAGNAGDIIKYTFTVTNRDGLMNQVFLTITIKGMPPHISFKTGPIYISSDISLAATSIIAIGINTSKSETSDGLKKFTVTKSINGAAATTVFTHDLTGAEIDSYNHDYTEVLAGSIGTKIKYTFTITTATGITNQLSITVTVV</sequence>
<reference evidence="1 2" key="1">
    <citation type="submission" date="2020-10" db="EMBL/GenBank/DDBJ databases">
        <title>Connecting structure to function with the recovery of over 1000 high-quality activated sludge metagenome-assembled genomes encoding full-length rRNA genes using long-read sequencing.</title>
        <authorList>
            <person name="Singleton C.M."/>
            <person name="Petriglieri F."/>
            <person name="Kristensen J.M."/>
            <person name="Kirkegaard R.H."/>
            <person name="Michaelsen T.Y."/>
            <person name="Andersen M.H."/>
            <person name="Karst S.M."/>
            <person name="Dueholm M.S."/>
            <person name="Nielsen P.H."/>
            <person name="Albertsen M."/>
        </authorList>
    </citation>
    <scope>NUCLEOTIDE SEQUENCE [LARGE SCALE GENOMIC DNA]</scope>
    <source>
        <strain evidence="1">Ribe_18-Q3-R11-54_MAXAC.273</strain>
    </source>
</reference>
<name>A0A9D7SXS9_9BACT</name>
<dbReference type="AlphaFoldDB" id="A0A9D7SXS9"/>
<gene>
    <name evidence="1" type="ORF">IPP15_16465</name>
</gene>